<dbReference type="CDD" id="cd08048">
    <property type="entry name" value="HFD_TAF11"/>
    <property type="match status" value="1"/>
</dbReference>
<evidence type="ECO:0000313" key="9">
    <source>
        <dbReference type="Proteomes" id="UP000660262"/>
    </source>
</evidence>
<dbReference type="PANTHER" id="PTHR13218">
    <property type="entry name" value="TRANSCRIPTION INITIATION FACTOR TFIID SUBUNIT 11-RELATED"/>
    <property type="match status" value="1"/>
</dbReference>
<evidence type="ECO:0000256" key="2">
    <source>
        <dbReference type="ARBA" id="ARBA00009788"/>
    </source>
</evidence>
<dbReference type="GO" id="GO:0051123">
    <property type="term" value="P:RNA polymerase II preinitiation complex assembly"/>
    <property type="evidence" value="ECO:0007669"/>
    <property type="project" value="InterPro"/>
</dbReference>
<sequence>MADDDDWWDELDAQMEPSKPAPVVAVDAAAAASALLLGEQTENKNAAGEAVGDVGGGLATARSGLPGDAGSLEGVEPGGAEAVDGVMATLATLEGEDLARYETFRRSQLSKSQMKRLISAVTAGAPVTEDVMVVVGGVAKVLVGELVTEARGIAGGDAPLTPQQIRDVYQRLLRRGAVVTSPTHTRPRPLMR</sequence>
<dbReference type="InterPro" id="IPR009072">
    <property type="entry name" value="Histone-fold"/>
</dbReference>
<keyword evidence="5" id="KW-0539">Nucleus</keyword>
<gene>
    <name evidence="8" type="ORF">PPROV_001025900</name>
</gene>
<evidence type="ECO:0000256" key="1">
    <source>
        <dbReference type="ARBA" id="ARBA00004123"/>
    </source>
</evidence>
<keyword evidence="3" id="KW-0805">Transcription regulation</keyword>
<keyword evidence="4" id="KW-0804">Transcription</keyword>
<dbReference type="PANTHER" id="PTHR13218:SF8">
    <property type="entry name" value="TRANSCRIPTION INITIATION FACTOR TFIID SUBUNIT 11"/>
    <property type="match status" value="1"/>
</dbReference>
<comment type="subcellular location">
    <subcellularLocation>
        <location evidence="1">Nucleus</location>
    </subcellularLocation>
</comment>
<comment type="caution">
    <text evidence="8">The sequence shown here is derived from an EMBL/GenBank/DDBJ whole genome shotgun (WGS) entry which is preliminary data.</text>
</comment>
<feature type="compositionally biased region" description="Acidic residues" evidence="6">
    <location>
        <begin position="1"/>
        <end position="13"/>
    </location>
</feature>
<name>A0A830I1C7_9CHLO</name>
<evidence type="ECO:0000313" key="8">
    <source>
        <dbReference type="EMBL" id="GHP11531.1"/>
    </source>
</evidence>
<evidence type="ECO:0000256" key="4">
    <source>
        <dbReference type="ARBA" id="ARBA00023163"/>
    </source>
</evidence>
<evidence type="ECO:0000256" key="5">
    <source>
        <dbReference type="ARBA" id="ARBA00023242"/>
    </source>
</evidence>
<evidence type="ECO:0000259" key="7">
    <source>
        <dbReference type="Pfam" id="PF04719"/>
    </source>
</evidence>
<dbReference type="AlphaFoldDB" id="A0A830I1C7"/>
<comment type="similarity">
    <text evidence="2">Belongs to the TAF11 family.</text>
</comment>
<dbReference type="Pfam" id="PF04719">
    <property type="entry name" value="TAFII28"/>
    <property type="match status" value="1"/>
</dbReference>
<dbReference type="InterPro" id="IPR006809">
    <property type="entry name" value="TAFII28_dom"/>
</dbReference>
<evidence type="ECO:0000256" key="6">
    <source>
        <dbReference type="SAM" id="MobiDB-lite"/>
    </source>
</evidence>
<dbReference type="OrthoDB" id="28335at2759"/>
<dbReference type="EMBL" id="BNJQ01000035">
    <property type="protein sequence ID" value="GHP11531.1"/>
    <property type="molecule type" value="Genomic_DNA"/>
</dbReference>
<feature type="region of interest" description="Disordered" evidence="6">
    <location>
        <begin position="1"/>
        <end position="20"/>
    </location>
</feature>
<accession>A0A830I1C7</accession>
<dbReference type="GO" id="GO:0005669">
    <property type="term" value="C:transcription factor TFIID complex"/>
    <property type="evidence" value="ECO:0007669"/>
    <property type="project" value="InterPro"/>
</dbReference>
<keyword evidence="9" id="KW-1185">Reference proteome</keyword>
<dbReference type="SUPFAM" id="SSF47113">
    <property type="entry name" value="Histone-fold"/>
    <property type="match status" value="1"/>
</dbReference>
<proteinExistence type="inferred from homology"/>
<dbReference type="GO" id="GO:0046982">
    <property type="term" value="F:protein heterodimerization activity"/>
    <property type="evidence" value="ECO:0007669"/>
    <property type="project" value="InterPro"/>
</dbReference>
<dbReference type="Gene3D" id="1.10.20.10">
    <property type="entry name" value="Histone, subunit A"/>
    <property type="match status" value="1"/>
</dbReference>
<dbReference type="GO" id="GO:0016251">
    <property type="term" value="F:RNA polymerase II general transcription initiation factor activity"/>
    <property type="evidence" value="ECO:0007669"/>
    <property type="project" value="TreeGrafter"/>
</dbReference>
<organism evidence="8 9">
    <name type="scientific">Pycnococcus provasolii</name>
    <dbReference type="NCBI Taxonomy" id="41880"/>
    <lineage>
        <taxon>Eukaryota</taxon>
        <taxon>Viridiplantae</taxon>
        <taxon>Chlorophyta</taxon>
        <taxon>Pseudoscourfieldiophyceae</taxon>
        <taxon>Pseudoscourfieldiales</taxon>
        <taxon>Pycnococcaceae</taxon>
        <taxon>Pycnococcus</taxon>
    </lineage>
</organism>
<protein>
    <recommendedName>
        <fullName evidence="7">TAFII28-like protein domain-containing protein</fullName>
    </recommendedName>
</protein>
<evidence type="ECO:0000256" key="3">
    <source>
        <dbReference type="ARBA" id="ARBA00023015"/>
    </source>
</evidence>
<dbReference type="Proteomes" id="UP000660262">
    <property type="component" value="Unassembled WGS sequence"/>
</dbReference>
<dbReference type="InterPro" id="IPR045127">
    <property type="entry name" value="TAF11-like"/>
</dbReference>
<feature type="domain" description="TAFII28-like protein" evidence="7">
    <location>
        <begin position="90"/>
        <end position="171"/>
    </location>
</feature>
<reference evidence="8" key="1">
    <citation type="submission" date="2020-10" db="EMBL/GenBank/DDBJ databases">
        <title>Unveiling of a novel bifunctional photoreceptor, Dualchrome1, isolated from a cosmopolitan green alga.</title>
        <authorList>
            <person name="Suzuki S."/>
            <person name="Kawachi M."/>
        </authorList>
    </citation>
    <scope>NUCLEOTIDE SEQUENCE</scope>
    <source>
        <strain evidence="8">NIES 2893</strain>
    </source>
</reference>